<organism evidence="1">
    <name type="scientific">marine sediment metagenome</name>
    <dbReference type="NCBI Taxonomy" id="412755"/>
    <lineage>
        <taxon>unclassified sequences</taxon>
        <taxon>metagenomes</taxon>
        <taxon>ecological metagenomes</taxon>
    </lineage>
</organism>
<proteinExistence type="predicted"/>
<sequence>ARRDIIHKVDVDEEEKVDVEHEVNIDEDKKHLIKGNKGGVKK</sequence>
<reference evidence="1" key="1">
    <citation type="journal article" date="2014" name="Front. Microbiol.">
        <title>High frequency of phylogenetically diverse reductive dehalogenase-homologous genes in deep subseafloor sedimentary metagenomes.</title>
        <authorList>
            <person name="Kawai M."/>
            <person name="Futagami T."/>
            <person name="Toyoda A."/>
            <person name="Takaki Y."/>
            <person name="Nishi S."/>
            <person name="Hori S."/>
            <person name="Arai W."/>
            <person name="Tsubouchi T."/>
            <person name="Morono Y."/>
            <person name="Uchiyama I."/>
            <person name="Ito T."/>
            <person name="Fujiyama A."/>
            <person name="Inagaki F."/>
            <person name="Takami H."/>
        </authorList>
    </citation>
    <scope>NUCLEOTIDE SEQUENCE</scope>
    <source>
        <strain evidence="1">Expedition CK06-06</strain>
    </source>
</reference>
<dbReference type="EMBL" id="BARW01005157">
    <property type="protein sequence ID" value="GAI76050.1"/>
    <property type="molecule type" value="Genomic_DNA"/>
</dbReference>
<feature type="non-terminal residue" evidence="1">
    <location>
        <position position="1"/>
    </location>
</feature>
<accession>X1SL22</accession>
<gene>
    <name evidence="1" type="ORF">S12H4_11472</name>
</gene>
<evidence type="ECO:0000313" key="1">
    <source>
        <dbReference type="EMBL" id="GAI76050.1"/>
    </source>
</evidence>
<dbReference type="AlphaFoldDB" id="X1SL22"/>
<name>X1SL22_9ZZZZ</name>
<comment type="caution">
    <text evidence="1">The sequence shown here is derived from an EMBL/GenBank/DDBJ whole genome shotgun (WGS) entry which is preliminary data.</text>
</comment>
<protein>
    <submittedName>
        <fullName evidence="1">Uncharacterized protein</fullName>
    </submittedName>
</protein>